<keyword evidence="5" id="KW-1185">Reference proteome</keyword>
<proteinExistence type="predicted"/>
<dbReference type="EMBL" id="CAJOBC010004811">
    <property type="protein sequence ID" value="CAF3841563.1"/>
    <property type="molecule type" value="Genomic_DNA"/>
</dbReference>
<dbReference type="Proteomes" id="UP000663829">
    <property type="component" value="Unassembled WGS sequence"/>
</dbReference>
<name>A0A814M5N9_9BILA</name>
<dbReference type="EMBL" id="CAJOBA010072604">
    <property type="protein sequence ID" value="CAF4399934.1"/>
    <property type="molecule type" value="Genomic_DNA"/>
</dbReference>
<dbReference type="OrthoDB" id="8062037at2759"/>
<accession>A0A814M5N9</accession>
<evidence type="ECO:0000313" key="5">
    <source>
        <dbReference type="Proteomes" id="UP000663829"/>
    </source>
</evidence>
<dbReference type="AlphaFoldDB" id="A0A814M5N9"/>
<evidence type="ECO:0000313" key="3">
    <source>
        <dbReference type="EMBL" id="CAF3841563.1"/>
    </source>
</evidence>
<reference evidence="1" key="1">
    <citation type="submission" date="2021-02" db="EMBL/GenBank/DDBJ databases">
        <authorList>
            <person name="Nowell W R."/>
        </authorList>
    </citation>
    <scope>NUCLEOTIDE SEQUENCE</scope>
</reference>
<protein>
    <recommendedName>
        <fullName evidence="6">RING-type E3 ubiquitin transferase</fullName>
    </recommendedName>
</protein>
<evidence type="ECO:0008006" key="6">
    <source>
        <dbReference type="Google" id="ProtNLM"/>
    </source>
</evidence>
<dbReference type="EMBL" id="CAJNOK010049062">
    <property type="protein sequence ID" value="CAF1594573.1"/>
    <property type="molecule type" value="Genomic_DNA"/>
</dbReference>
<evidence type="ECO:0000313" key="1">
    <source>
        <dbReference type="EMBL" id="CAF1074892.1"/>
    </source>
</evidence>
<comment type="caution">
    <text evidence="1">The sequence shown here is derived from an EMBL/GenBank/DDBJ whole genome shotgun (WGS) entry which is preliminary data.</text>
</comment>
<dbReference type="EMBL" id="CAJNOQ010004811">
    <property type="protein sequence ID" value="CAF1074892.1"/>
    <property type="molecule type" value="Genomic_DNA"/>
</dbReference>
<evidence type="ECO:0000313" key="4">
    <source>
        <dbReference type="EMBL" id="CAF4399934.1"/>
    </source>
</evidence>
<evidence type="ECO:0000313" key="2">
    <source>
        <dbReference type="EMBL" id="CAF1594573.1"/>
    </source>
</evidence>
<dbReference type="Proteomes" id="UP000681722">
    <property type="component" value="Unassembled WGS sequence"/>
</dbReference>
<organism evidence="1 5">
    <name type="scientific">Didymodactylos carnosus</name>
    <dbReference type="NCBI Taxonomy" id="1234261"/>
    <lineage>
        <taxon>Eukaryota</taxon>
        <taxon>Metazoa</taxon>
        <taxon>Spiralia</taxon>
        <taxon>Gnathifera</taxon>
        <taxon>Rotifera</taxon>
        <taxon>Eurotatoria</taxon>
        <taxon>Bdelloidea</taxon>
        <taxon>Philodinida</taxon>
        <taxon>Philodinidae</taxon>
        <taxon>Didymodactylos</taxon>
    </lineage>
</organism>
<dbReference type="Proteomes" id="UP000677228">
    <property type="component" value="Unassembled WGS sequence"/>
</dbReference>
<sequence length="128" mass="13886">MASGHATASLPSFYCYKCDQHIVPIVNSKCPNCNEGFIEEVAAVQQVPGRPRQHMLGTPFGLSQTIFVGGMPSEGAGNGFEQMLQTFIHQITGGSAENIPFRNIIMQPGSGLSNHQNLYIPYAIFKSI</sequence>
<gene>
    <name evidence="1" type="ORF">GPM918_LOCUS17468</name>
    <name evidence="2" type="ORF">OVA965_LOCUS41734</name>
    <name evidence="3" type="ORF">SRO942_LOCUS17466</name>
    <name evidence="4" type="ORF">TMI583_LOCUS43455</name>
</gene>
<dbReference type="Proteomes" id="UP000682733">
    <property type="component" value="Unassembled WGS sequence"/>
</dbReference>